<proteinExistence type="predicted"/>
<evidence type="ECO:0000313" key="1">
    <source>
        <dbReference type="Ensembl" id="ENSBJAP00000012867.1"/>
    </source>
</evidence>
<reference evidence="1" key="2">
    <citation type="submission" date="2025-09" db="UniProtKB">
        <authorList>
            <consortium name="Ensembl"/>
        </authorList>
    </citation>
    <scope>IDENTIFICATION</scope>
</reference>
<sequence length="61" mass="6346">MAANAEVAALPEEWRLYLVPTRAATFRNWPFTEGCACTPERVSPAGLAGPGWSGAGVGAGR</sequence>
<keyword evidence="2" id="KW-1185">Reference proteome</keyword>
<protein>
    <submittedName>
        <fullName evidence="1">Uncharacterized protein</fullName>
    </submittedName>
</protein>
<dbReference type="Ensembl" id="ENSBJAT00000013222.1">
    <property type="protein sequence ID" value="ENSBJAP00000012867.1"/>
    <property type="gene ID" value="ENSBJAG00000008618.1"/>
</dbReference>
<evidence type="ECO:0000313" key="2">
    <source>
        <dbReference type="Proteomes" id="UP000694555"/>
    </source>
</evidence>
<dbReference type="AlphaFoldDB" id="A0A8C0B767"/>
<dbReference type="Gene3D" id="1.10.1170.10">
    <property type="entry name" value="Inhibitor Of Apoptosis Protein (2mihbC-IAP-1), Chain A"/>
    <property type="match status" value="1"/>
</dbReference>
<dbReference type="Proteomes" id="UP000694555">
    <property type="component" value="Unplaced"/>
</dbReference>
<name>A0A8C0B767_9AVES</name>
<accession>A0A8C0B767</accession>
<reference evidence="1" key="1">
    <citation type="submission" date="2025-08" db="UniProtKB">
        <authorList>
            <consortium name="Ensembl"/>
        </authorList>
    </citation>
    <scope>IDENTIFICATION</scope>
</reference>
<organism evidence="1 2">
    <name type="scientific">Buteo japonicus</name>
    <dbReference type="NCBI Taxonomy" id="224669"/>
    <lineage>
        <taxon>Eukaryota</taxon>
        <taxon>Metazoa</taxon>
        <taxon>Chordata</taxon>
        <taxon>Craniata</taxon>
        <taxon>Vertebrata</taxon>
        <taxon>Euteleostomi</taxon>
        <taxon>Archelosauria</taxon>
        <taxon>Archosauria</taxon>
        <taxon>Dinosauria</taxon>
        <taxon>Saurischia</taxon>
        <taxon>Theropoda</taxon>
        <taxon>Coelurosauria</taxon>
        <taxon>Aves</taxon>
        <taxon>Neognathae</taxon>
        <taxon>Neoaves</taxon>
        <taxon>Telluraves</taxon>
        <taxon>Accipitrimorphae</taxon>
        <taxon>Accipitriformes</taxon>
        <taxon>Accipitridae</taxon>
        <taxon>Accipitrinae</taxon>
        <taxon>Buteo</taxon>
    </lineage>
</organism>
<dbReference type="SUPFAM" id="SSF57924">
    <property type="entry name" value="Inhibitor of apoptosis (IAP) repeat"/>
    <property type="match status" value="1"/>
</dbReference>